<comment type="caution">
    <text evidence="1">The sequence shown here is derived from an EMBL/GenBank/DDBJ whole genome shotgun (WGS) entry which is preliminary data.</text>
</comment>
<sequence>MHETDLYLVHELCWQRLLGHFGPGEFHLECLYEALERLPPRIGNTIYYWMPLWRGGQDVRRPEYQNDLAPNSHFGLSNLEELMRFARDPPKPLKPLSEQIVLRHALRPMTVFFWSPTFWRTRFDINGGRGFLLPMVREFTKPGRRREVDWRLLYYCTCNPNYRWWFQLEVQVWEELRWLRDTTLAIHPGRVRPLDFRGSALYHYYNTIYRDIYVESVKLLLSLS</sequence>
<protein>
    <submittedName>
        <fullName evidence="1">Unnamed protein product</fullName>
    </submittedName>
</protein>
<name>A0AAN4YRZ0_ASPOZ</name>
<dbReference type="Proteomes" id="UP001165205">
    <property type="component" value="Unassembled WGS sequence"/>
</dbReference>
<reference evidence="1" key="1">
    <citation type="submission" date="2023-04" db="EMBL/GenBank/DDBJ databases">
        <title>Aspergillus oryzae NBRC 4228.</title>
        <authorList>
            <person name="Ichikawa N."/>
            <person name="Sato H."/>
            <person name="Tonouchi N."/>
        </authorList>
    </citation>
    <scope>NUCLEOTIDE SEQUENCE</scope>
    <source>
        <strain evidence="1">NBRC 4228</strain>
    </source>
</reference>
<accession>A0AAN4YRZ0</accession>
<evidence type="ECO:0000313" key="1">
    <source>
        <dbReference type="EMBL" id="GMG32765.1"/>
    </source>
</evidence>
<proteinExistence type="predicted"/>
<gene>
    <name evidence="1" type="ORF">Aory04_000842300</name>
</gene>
<dbReference type="AlphaFoldDB" id="A0AAN4YRZ0"/>
<dbReference type="EMBL" id="BSYA01000106">
    <property type="protein sequence ID" value="GMG32765.1"/>
    <property type="molecule type" value="Genomic_DNA"/>
</dbReference>
<evidence type="ECO:0000313" key="2">
    <source>
        <dbReference type="Proteomes" id="UP001165205"/>
    </source>
</evidence>
<organism evidence="1 2">
    <name type="scientific">Aspergillus oryzae</name>
    <name type="common">Yellow koji mold</name>
    <dbReference type="NCBI Taxonomy" id="5062"/>
    <lineage>
        <taxon>Eukaryota</taxon>
        <taxon>Fungi</taxon>
        <taxon>Dikarya</taxon>
        <taxon>Ascomycota</taxon>
        <taxon>Pezizomycotina</taxon>
        <taxon>Eurotiomycetes</taxon>
        <taxon>Eurotiomycetidae</taxon>
        <taxon>Eurotiales</taxon>
        <taxon>Aspergillaceae</taxon>
        <taxon>Aspergillus</taxon>
        <taxon>Aspergillus subgen. Circumdati</taxon>
    </lineage>
</organism>